<comment type="caution">
    <text evidence="1">The sequence shown here is derived from an EMBL/GenBank/DDBJ whole genome shotgun (WGS) entry which is preliminary data.</text>
</comment>
<evidence type="ECO:0000313" key="2">
    <source>
        <dbReference type="Proteomes" id="UP001152885"/>
    </source>
</evidence>
<dbReference type="EMBL" id="CANTUO010000007">
    <property type="protein sequence ID" value="CAI5760634.1"/>
    <property type="molecule type" value="Genomic_DNA"/>
</dbReference>
<keyword evidence="2" id="KW-1185">Reference proteome</keyword>
<accession>A0A9W4U1U2</accession>
<evidence type="ECO:0000313" key="1">
    <source>
        <dbReference type="EMBL" id="CAI5760634.1"/>
    </source>
</evidence>
<proteinExistence type="predicted"/>
<dbReference type="OrthoDB" id="5328412at2759"/>
<reference evidence="1" key="1">
    <citation type="submission" date="2022-12" db="EMBL/GenBank/DDBJ databases">
        <authorList>
            <person name="Brejova B."/>
        </authorList>
    </citation>
    <scope>NUCLEOTIDE SEQUENCE</scope>
</reference>
<gene>
    <name evidence="1" type="ORF">CANVERA_P5142</name>
</gene>
<dbReference type="Proteomes" id="UP001152885">
    <property type="component" value="Unassembled WGS sequence"/>
</dbReference>
<name>A0A9W4U1U2_9ASCO</name>
<organism evidence="1 2">
    <name type="scientific">Candida verbasci</name>
    <dbReference type="NCBI Taxonomy" id="1227364"/>
    <lineage>
        <taxon>Eukaryota</taxon>
        <taxon>Fungi</taxon>
        <taxon>Dikarya</taxon>
        <taxon>Ascomycota</taxon>
        <taxon>Saccharomycotina</taxon>
        <taxon>Pichiomycetes</taxon>
        <taxon>Debaryomycetaceae</taxon>
        <taxon>Candida/Lodderomyces clade</taxon>
        <taxon>Candida</taxon>
    </lineage>
</organism>
<sequence>MRKTKLPKLSKKIQSKIEDKDVSELDFLEQGSIDEESGDRWLGSDIAKSLRFYQKAYNNYLKSIETDYNIDAYYNSSRLLFQIYNLLKTDGLKLKDLNNIDEIFGSNSIIQPLDQILKAHEDAIKQAKTQGAQPSPDLLFNFAVVYNEFIDVQGDSTDLTNLFNVFSLAAEIFETLLASQLNELEKFADELQNIDNSTVFSGNRNANGGNKRQEELVSAEVVQPTDLCETVLASYKLMSSMYDADFATPQNLQSIADLISPLMYYTDDIVEKLLEKYSYKSHISDMLDNITKVQHDEIHILRISIMGSYHTDLEFMMKHWQVIGLPETPERYMTASDNIQAYLDRNEINLDKVNKSANEDKEIYWRCLTFQNTELKKAQELLNGQLKIKRKSPDGTELGIGSLISQISEVIIARADIELTRSLMDYEPAIKNKNVLFNNAKVFLKSAMNIANTSGGLREKITEKLSREQRKTESALRLCYLENKYTPEELNEIMGSTSRWEDELPNLRKVGLYNRGILTTTSKYEAVAHASGHDL</sequence>
<dbReference type="AlphaFoldDB" id="A0A9W4U1U2"/>
<protein>
    <submittedName>
        <fullName evidence="1">Uncharacterized protein</fullName>
    </submittedName>
</protein>